<organism evidence="2 3">
    <name type="scientific">Mycobacterium bourgelatii</name>
    <dbReference type="NCBI Taxonomy" id="1273442"/>
    <lineage>
        <taxon>Bacteria</taxon>
        <taxon>Bacillati</taxon>
        <taxon>Actinomycetota</taxon>
        <taxon>Actinomycetes</taxon>
        <taxon>Mycobacteriales</taxon>
        <taxon>Mycobacteriaceae</taxon>
        <taxon>Mycobacterium</taxon>
    </lineage>
</organism>
<accession>A0A7I9YWE1</accession>
<evidence type="ECO:0000313" key="2">
    <source>
        <dbReference type="EMBL" id="GFG93034.1"/>
    </source>
</evidence>
<name>A0A7I9YWE1_MYCBU</name>
<reference evidence="2 3" key="1">
    <citation type="journal article" date="2019" name="Emerg. Microbes Infect.">
        <title>Comprehensive subspecies identification of 175 nontuberculous mycobacteria species based on 7547 genomic profiles.</title>
        <authorList>
            <person name="Matsumoto Y."/>
            <person name="Kinjo T."/>
            <person name="Motooka D."/>
            <person name="Nabeya D."/>
            <person name="Jung N."/>
            <person name="Uechi K."/>
            <person name="Horii T."/>
            <person name="Iida T."/>
            <person name="Fujita J."/>
            <person name="Nakamura S."/>
        </authorList>
    </citation>
    <scope>NUCLEOTIDE SEQUENCE [LARGE SCALE GENOMIC DNA]</scope>
    <source>
        <strain evidence="2 3">JCM 30725</strain>
    </source>
</reference>
<dbReference type="EMBL" id="BLKZ01000001">
    <property type="protein sequence ID" value="GFG93034.1"/>
    <property type="molecule type" value="Genomic_DNA"/>
</dbReference>
<evidence type="ECO:0000256" key="1">
    <source>
        <dbReference type="SAM" id="MobiDB-lite"/>
    </source>
</evidence>
<proteinExistence type="predicted"/>
<protein>
    <submittedName>
        <fullName evidence="2">Uncharacterized protein</fullName>
    </submittedName>
</protein>
<dbReference type="RefSeq" id="WP_205351434.1">
    <property type="nucleotide sequence ID" value="NZ_BLKZ01000001.1"/>
</dbReference>
<sequence length="53" mass="6256">MRAEEGDETVNDYAEEAKHTKSKIDSARSRAEIRPRTLARRFFRLWRGEHGSH</sequence>
<comment type="caution">
    <text evidence="2">The sequence shown here is derived from an EMBL/GenBank/DDBJ whole genome shotgun (WGS) entry which is preliminary data.</text>
</comment>
<feature type="region of interest" description="Disordered" evidence="1">
    <location>
        <begin position="1"/>
        <end position="29"/>
    </location>
</feature>
<evidence type="ECO:0000313" key="3">
    <source>
        <dbReference type="Proteomes" id="UP000465360"/>
    </source>
</evidence>
<keyword evidence="3" id="KW-1185">Reference proteome</keyword>
<dbReference type="Proteomes" id="UP000465360">
    <property type="component" value="Unassembled WGS sequence"/>
</dbReference>
<feature type="compositionally biased region" description="Acidic residues" evidence="1">
    <location>
        <begin position="1"/>
        <end position="14"/>
    </location>
</feature>
<gene>
    <name evidence="2" type="ORF">MBOU_50760</name>
</gene>
<dbReference type="AlphaFoldDB" id="A0A7I9YWE1"/>
<feature type="compositionally biased region" description="Basic and acidic residues" evidence="1">
    <location>
        <begin position="15"/>
        <end position="29"/>
    </location>
</feature>